<name>A0A814LWD6_9BILA</name>
<sequence>MKGDSNISKIEILSSRSNLGDHKALKCEYNIKINKIYPSLKQAKPIQRPKIDWNDLKTREIYQLKLNKELEKLESQVTSLSEEPTLERTKVALSSFLNQISSALITAAHRTQNENETRKKISQKKYKKKKNWWDSTMEHLHNKIVVAYIEYKASSFAEVYKTKYLLAKTNFRKQNLHSRKEKHSKNLNKLFKMERTKFWKTKNKMKNKDIRVEAKFEDIKNEYVNFFNTHNEVKHNKTEQINEKVRAFIETYKNTDFKIDIRPNTIKRLVNELTNGKSIVLMYGLETCDLKKTEINGIKRTEGNIIKGIIGVPTRCKTTDLLHSLNIDETRIYLENQKLDFILRLINNKNTKSLLLEHLDGDGIVHLWSSTAYIFEDKPKTLDEVASLCRIVSYLNKTEIDSEKRINDTVKNIKKVLGANSAITFLLDRIMS</sequence>
<protein>
    <submittedName>
        <fullName evidence="1">Uncharacterized protein</fullName>
    </submittedName>
</protein>
<comment type="caution">
    <text evidence="1">The sequence shown here is derived from an EMBL/GenBank/DDBJ whole genome shotgun (WGS) entry which is preliminary data.</text>
</comment>
<accession>A0A814LWD6</accession>
<dbReference type="AlphaFoldDB" id="A0A814LWD6"/>
<dbReference type="OrthoDB" id="10633194at2759"/>
<proteinExistence type="predicted"/>
<evidence type="ECO:0000313" key="1">
    <source>
        <dbReference type="EMBL" id="CAF1070534.1"/>
    </source>
</evidence>
<evidence type="ECO:0000313" key="2">
    <source>
        <dbReference type="Proteomes" id="UP000663879"/>
    </source>
</evidence>
<dbReference type="EMBL" id="CAJNOC010006113">
    <property type="protein sequence ID" value="CAF1070534.1"/>
    <property type="molecule type" value="Genomic_DNA"/>
</dbReference>
<reference evidence="1" key="1">
    <citation type="submission" date="2021-02" db="EMBL/GenBank/DDBJ databases">
        <authorList>
            <person name="Nowell W R."/>
        </authorList>
    </citation>
    <scope>NUCLEOTIDE SEQUENCE</scope>
    <source>
        <strain evidence="1">Ploen Becks lab</strain>
    </source>
</reference>
<dbReference type="Proteomes" id="UP000663879">
    <property type="component" value="Unassembled WGS sequence"/>
</dbReference>
<organism evidence="1 2">
    <name type="scientific">Brachionus calyciflorus</name>
    <dbReference type="NCBI Taxonomy" id="104777"/>
    <lineage>
        <taxon>Eukaryota</taxon>
        <taxon>Metazoa</taxon>
        <taxon>Spiralia</taxon>
        <taxon>Gnathifera</taxon>
        <taxon>Rotifera</taxon>
        <taxon>Eurotatoria</taxon>
        <taxon>Monogononta</taxon>
        <taxon>Pseudotrocha</taxon>
        <taxon>Ploima</taxon>
        <taxon>Brachionidae</taxon>
        <taxon>Brachionus</taxon>
    </lineage>
</organism>
<gene>
    <name evidence="1" type="ORF">OXX778_LOCUS19703</name>
</gene>
<keyword evidence="2" id="KW-1185">Reference proteome</keyword>